<dbReference type="Pfam" id="PF13715">
    <property type="entry name" value="CarbopepD_reg_2"/>
    <property type="match status" value="1"/>
</dbReference>
<proteinExistence type="predicted"/>
<dbReference type="Pfam" id="PF18939">
    <property type="entry name" value="DUF5686"/>
    <property type="match status" value="1"/>
</dbReference>
<evidence type="ECO:0008006" key="4">
    <source>
        <dbReference type="Google" id="ProtNLM"/>
    </source>
</evidence>
<evidence type="ECO:0000313" key="2">
    <source>
        <dbReference type="EMBL" id="PWA06374.1"/>
    </source>
</evidence>
<reference evidence="2 3" key="1">
    <citation type="submission" date="2018-04" db="EMBL/GenBank/DDBJ databases">
        <title>Flavobacterium sp. nov., isolated from glacier ice.</title>
        <authorList>
            <person name="Liu Q."/>
            <person name="Xin Y.-H."/>
        </authorList>
    </citation>
    <scope>NUCLEOTIDE SEQUENCE [LARGE SCALE GENOMIC DNA]</scope>
    <source>
        <strain evidence="2 3">LB2P30</strain>
    </source>
</reference>
<evidence type="ECO:0000313" key="3">
    <source>
        <dbReference type="Proteomes" id="UP000245618"/>
    </source>
</evidence>
<protein>
    <recommendedName>
        <fullName evidence="4">Carboxypeptidase-like regulatory domain-containing protein</fullName>
    </recommendedName>
</protein>
<dbReference type="Gene3D" id="2.60.40.1120">
    <property type="entry name" value="Carboxypeptidase-like, regulatory domain"/>
    <property type="match status" value="1"/>
</dbReference>
<name>A0A2U1JN15_9FLAO</name>
<dbReference type="AlphaFoldDB" id="A0A2U1JN15"/>
<dbReference type="Proteomes" id="UP000245618">
    <property type="component" value="Unassembled WGS sequence"/>
</dbReference>
<organism evidence="2 3">
    <name type="scientific">Flavobacterium laiguense</name>
    <dbReference type="NCBI Taxonomy" id="2169409"/>
    <lineage>
        <taxon>Bacteria</taxon>
        <taxon>Pseudomonadati</taxon>
        <taxon>Bacteroidota</taxon>
        <taxon>Flavobacteriia</taxon>
        <taxon>Flavobacteriales</taxon>
        <taxon>Flavobacteriaceae</taxon>
        <taxon>Flavobacterium</taxon>
    </lineage>
</organism>
<comment type="caution">
    <text evidence="2">The sequence shown here is derived from an EMBL/GenBank/DDBJ whole genome shotgun (WGS) entry which is preliminary data.</text>
</comment>
<dbReference type="SUPFAM" id="SSF49464">
    <property type="entry name" value="Carboxypeptidase regulatory domain-like"/>
    <property type="match status" value="1"/>
</dbReference>
<feature type="signal peptide" evidence="1">
    <location>
        <begin position="1"/>
        <end position="18"/>
    </location>
</feature>
<sequence length="821" mass="94570">MKNAFLLLFLFSSLFNFAQIKGKLSDEKGNPLPYVTVYEENTYNGTTSNEQGHYELNLKKIGKHSIVFQFLGFKTQKIVIDILSFPHNLDVKLIEESFSLNEVVINPKDNPANQIIRNAIANKKVNIEKTARYKADFYSRGIFRIKDAPKKILGQKLDMFDEVLDSTRSGILYLSETVSKIAFQKPDKMKENIIASKVSGKDNGFSFNNAASANFDFYDNYLPFDVNVISPIADNAFGYYKYKFEGSFYNENNQQINKIKVTPKRLSEPVMEGYIYIVDDSWAIYAVDVSIKGDQMQNPALDVLTLKQNFSYNATSKIWIKNTQSIDFTFGMLGINISGRFTYVYSNFEFDPPFTKKTFTKEILTFEENANKKEDVYWNTIRPIPLTIEESTDYTKKDILQTKKKSEVYLDSIDKKSNKFQISDIIMGYTYKNSFQKWSTNYEGLLTGINFNTVQGWKIATGLSYTKNDREKGKYTRFGADFDYGFSEAQFRSTGSFIHKFNNINKSEIQISGGSRVAQFNEEKPITELLNSVTTLFFKENFMKIYENNFISFFYQREITNGVFVKAKVDYLENKPLFNTTDYTFLQKDKSYTSNNPWAPNDNITPAFEKYNLIKAKIEAKINFDQDYISRPDGKYNEPNGKYPVLTLGFEKGFAGSEKKYEFDHAKAKITYDATLGNKGILSLNAKVGKFFNADQISFVDYKHFNGNQTYIGLSESYLNVFNLMPYYTNSTNDSYFELHTEHNDKGYIMNKIPLLNMLKSNLILGYHLLAVPNTSPYAEYSVGLDNLGFGKFKMFRLDYVRSYQNGFQKDGIIVGLKFLN</sequence>
<dbReference type="EMBL" id="QCZH01000026">
    <property type="protein sequence ID" value="PWA06374.1"/>
    <property type="molecule type" value="Genomic_DNA"/>
</dbReference>
<evidence type="ECO:0000256" key="1">
    <source>
        <dbReference type="SAM" id="SignalP"/>
    </source>
</evidence>
<dbReference type="InterPro" id="IPR043741">
    <property type="entry name" value="DUF5686"/>
</dbReference>
<feature type="chain" id="PRO_5015756482" description="Carboxypeptidase-like regulatory domain-containing protein" evidence="1">
    <location>
        <begin position="19"/>
        <end position="821"/>
    </location>
</feature>
<dbReference type="RefSeq" id="WP_116764556.1">
    <property type="nucleotide sequence ID" value="NZ_QCZH01000026.1"/>
</dbReference>
<keyword evidence="3" id="KW-1185">Reference proteome</keyword>
<gene>
    <name evidence="2" type="ORF">DB891_15835</name>
</gene>
<keyword evidence="1" id="KW-0732">Signal</keyword>
<dbReference type="OrthoDB" id="983143at2"/>
<accession>A0A2U1JN15</accession>
<dbReference type="InterPro" id="IPR008969">
    <property type="entry name" value="CarboxyPept-like_regulatory"/>
</dbReference>